<feature type="region of interest" description="Disordered" evidence="2">
    <location>
        <begin position="1"/>
        <end position="31"/>
    </location>
</feature>
<dbReference type="Pfam" id="PF00583">
    <property type="entry name" value="Acetyltransf_1"/>
    <property type="match status" value="1"/>
</dbReference>
<dbReference type="InterPro" id="IPR000182">
    <property type="entry name" value="GNAT_dom"/>
</dbReference>
<feature type="compositionally biased region" description="Basic and acidic residues" evidence="2">
    <location>
        <begin position="1"/>
        <end position="14"/>
    </location>
</feature>
<dbReference type="CDD" id="cd04301">
    <property type="entry name" value="NAT_SF"/>
    <property type="match status" value="1"/>
</dbReference>
<feature type="coiled-coil region" evidence="1">
    <location>
        <begin position="311"/>
        <end position="338"/>
    </location>
</feature>
<proteinExistence type="predicted"/>
<dbReference type="Proteomes" id="UP000570595">
    <property type="component" value="Unassembled WGS sequence"/>
</dbReference>
<evidence type="ECO:0000259" key="3">
    <source>
        <dbReference type="PROSITE" id="PS51186"/>
    </source>
</evidence>
<dbReference type="InterPro" id="IPR016181">
    <property type="entry name" value="Acyl_CoA_acyltransferase"/>
</dbReference>
<feature type="coiled-coil region" evidence="1">
    <location>
        <begin position="1244"/>
        <end position="1293"/>
    </location>
</feature>
<feature type="domain" description="N-acetyltransferase" evidence="3">
    <location>
        <begin position="2160"/>
        <end position="2309"/>
    </location>
</feature>
<dbReference type="Gene3D" id="3.40.630.30">
    <property type="match status" value="1"/>
</dbReference>
<dbReference type="Proteomes" id="UP000572268">
    <property type="component" value="Unassembled WGS sequence"/>
</dbReference>
<gene>
    <name evidence="5" type="ORF">FOL46_004219</name>
    <name evidence="4" type="ORF">FOZ61_004573</name>
</gene>
<keyword evidence="1" id="KW-0175">Coiled coil</keyword>
<evidence type="ECO:0000313" key="6">
    <source>
        <dbReference type="Proteomes" id="UP000570595"/>
    </source>
</evidence>
<evidence type="ECO:0000256" key="2">
    <source>
        <dbReference type="SAM" id="MobiDB-lite"/>
    </source>
</evidence>
<evidence type="ECO:0000313" key="5">
    <source>
        <dbReference type="EMBL" id="KAF4674690.1"/>
    </source>
</evidence>
<dbReference type="PROSITE" id="PS51186">
    <property type="entry name" value="GNAT"/>
    <property type="match status" value="1"/>
</dbReference>
<evidence type="ECO:0000256" key="1">
    <source>
        <dbReference type="SAM" id="Coils"/>
    </source>
</evidence>
<dbReference type="OrthoDB" id="10375531at2759"/>
<feature type="region of interest" description="Disordered" evidence="2">
    <location>
        <begin position="152"/>
        <end position="179"/>
    </location>
</feature>
<dbReference type="GO" id="GO:0016747">
    <property type="term" value="F:acyltransferase activity, transferring groups other than amino-acyl groups"/>
    <property type="evidence" value="ECO:0007669"/>
    <property type="project" value="InterPro"/>
</dbReference>
<protein>
    <recommendedName>
        <fullName evidence="3">N-acetyltransferase domain-containing protein</fullName>
    </recommendedName>
</protein>
<dbReference type="SUPFAM" id="SSF55729">
    <property type="entry name" value="Acyl-CoA N-acyltransferases (Nat)"/>
    <property type="match status" value="1"/>
</dbReference>
<accession>A0A7J6MTZ5</accession>
<feature type="non-terminal residue" evidence="5">
    <location>
        <position position="1"/>
    </location>
</feature>
<dbReference type="EMBL" id="JABANN010000026">
    <property type="protein sequence ID" value="KAF4674690.1"/>
    <property type="molecule type" value="Genomic_DNA"/>
</dbReference>
<evidence type="ECO:0000313" key="7">
    <source>
        <dbReference type="Proteomes" id="UP000572268"/>
    </source>
</evidence>
<reference evidence="6 7" key="1">
    <citation type="submission" date="2020-04" db="EMBL/GenBank/DDBJ databases">
        <title>Perkinsus olseni comparative genomics.</title>
        <authorList>
            <person name="Bogema D.R."/>
        </authorList>
    </citation>
    <scope>NUCLEOTIDE SEQUENCE [LARGE SCALE GENOMIC DNA]</scope>
    <source>
        <strain evidence="4">ATCC PRA-179</strain>
        <strain evidence="5">ATCC PRA-31</strain>
    </source>
</reference>
<comment type="caution">
    <text evidence="5">The sequence shown here is derived from an EMBL/GenBank/DDBJ whole genome shotgun (WGS) entry which is preliminary data.</text>
</comment>
<sequence length="2338" mass="258721">ADAVERQGKMKRELGGNATPGHPTETAPHAFTRRDCAAMAKALSEGQTQRLSALDANMDEFADTNKEEYRLLQDQLKLEEDDEEKGVNSTSALVRGTADAVHTSQHQMEALHDEVDTANGKAKQGLDNAIKDLEHLSSGGTADMAHLKADETRDLTNSVQEVSAAAHKDVSEARSTTKGRLREALSEIHAKIGAMLGNEQEMDNALIALSSDAAKAQTRAGEMAHKKAAEHDQILAYLSNSYRQNRDDMSKLPAEVETKGKKQLNEARRMLSDEMKTRNQAIATAAAQHIVALGSLMKSVMDMLMKGQTQEDAKRRLLVDAESKLADLERSKMKLESLMGASGNGTSEMTSSVERAKGALDHTHVDLLQRREEMDQRLKKGLVFLDDHINKAHDFLVYHIRNLEKALKIMIDQFRKMLNGEAVTATKAEQEDGVRTAHKLEDVEEGLEKDMKRNKFRLENILNVDKKSTMNFVTLLSNLTVQAQSLGLSGDEMKSYIEEQLASLSEDTTGEMGTIGEEVENDMTGFRATATADRDKAKKEIAKNDDVLRHGEVGVYGQLDGFGQKVSSEATEVGSTMGYNTKALRNLQHLAEGQVETSSNDLKALIHTVSATKDSVLQEMADSHGADMSALGRVEDVVAVVDSLTKAAFDEIQQHIGRSRREFRELDQMLDTLSSSTNASTASLTKDVEEDIMKSQKFMDGIRPILGQMKDDAAGYEKKDRDLTAEFMSKRQGIVKTVSDIEKEGNEERAKVWKDTMKAPLWVALAVLVLGTRCVDLPRPSAAAAAYPGSSVPGHNESPLVNMTAEEVTALPVPVLVSLTEGVWHSLTPAQVSRLPARTLHLIPVQAVTLDTLTSYPPRTFKHSPRPTEEMIANQPSINDQQRILSSLNSDASISPEALLQEGEGRARYMHAGPARGYWSDWTNWYCDKYYWWQWCGEVAFVRTKALAESIKKMSARVKKAATQLESLDAQIDGFRLNESLRLIDPTGEHDGLTPRAASLYEAVQVEQPAVESAFKEKYPELHELEDAIKVQVDASKDMMGEQFTKSSEEASGNIERLAKHLLEQTEETDKNLQKSVGKLSKAAMRVLRKVARGSSRSLRRVQKDNDRVASRSSRLIDDAANIIAKVNRMMASAGPREKHLLMAMVGKLRERLVQEQARQQRRIRPYERKEDRALDRERGKIGGEMKRDMLALDEAAGDFAKRVRRRLSKIGTEKAVLERTGRQDLARENRRLADRLRSDAARAESASRRAVNAEEMLERQLAANEKDMKDRKQLVEAELQQAESRIKTADNLVESRLVSSTDRMQRGLLGESELLNTDLREEVGEEERRASKRDMYFNGRIGELAKQSAIERGEEAKEVAGAEQSLAAEESQLDRDIASAGQKQGSRVRGFHDHSKGEVDHEARAIEDEGEDEASRLARVMDSLTATEHALMSSMGEDMKGMTDSGREEFMRLRESVDNAYADSEDGMSGFGGVIRTIGGGLQSSIDGQRAMREGLQGTIGNLDREVDNGNAAIRGLSSESSVDLKHQSAEFNKKGVDAVRSADELLANSIDGTKVAMKDRQRDRMADLRGMLGDLSDTKGGISAINDETHGVLSKVRGEMGEYKQRLIGESNKLDAFLANSEGHEDQTALEATHSFEREQLASIARARQLLVKEMRHAEQGTSEKDVQRAKELKARVVEIDSMLTAGDRRGVKNRAALAGVDHIGNVLRDRASSIHELGLQEMQDGKDEDEAVHKMRRDLMQQLAHYSIEIKNTRGSLDRGVQALDSGLREKTTDMRNILKIGKEGLSRVIGVFATILLSAANAELRHILSSNMSQEEKIRAVLKLFEDGQGRFGHEFAATEEERHTAATNLAHALDSIIKQAGALGLTGDEMHDFVQRELEKEAGVTAEEFDKLKARLGGDITRFHGPSMKPFTIQEQQVGEALRGSSIDDGLGDFGNALMQAALMDGGQLGYNALATGRYITDARSTGGVFAREVRGLAHMTHAMDEKLMGDIAAQNGANLEEAARVEHAQAAFTSLAEGAMQEIQSEMNRTRNAIDGLRGIGGSSEQVKNELSDIAKRTASSGRELDRLTTSSDPVFEEMRKEIGAYQRGQRETKRSQLKERKSIQQRLAAVDSRLKKARGELWSRVQGNIAKDVQAYQQSFAEDREEFMLVPSIVYCSLRLNPDPRLIDASKLEYRLATPRDVLIHPLSHPGDSGVFVAVDPKTKVVLGTLEFGVANNTGGSYHLVFIPDVFVQEGYRGQGIGSELYKRFIEYVENVSPEVNYIWMKVFRGNEGGNLAPLKAGFQFEDHGGEFIHYFYELPGHFEDGPKKPYNGPLPVLPEVVAELLQPAEH</sequence>
<organism evidence="5 7">
    <name type="scientific">Perkinsus olseni</name>
    <name type="common">Perkinsus atlanticus</name>
    <dbReference type="NCBI Taxonomy" id="32597"/>
    <lineage>
        <taxon>Eukaryota</taxon>
        <taxon>Sar</taxon>
        <taxon>Alveolata</taxon>
        <taxon>Perkinsozoa</taxon>
        <taxon>Perkinsea</taxon>
        <taxon>Perkinsida</taxon>
        <taxon>Perkinsidae</taxon>
        <taxon>Perkinsus</taxon>
    </lineage>
</organism>
<evidence type="ECO:0000313" key="4">
    <source>
        <dbReference type="EMBL" id="KAF4669283.1"/>
    </source>
</evidence>
<name>A0A7J6MTZ5_PEROL</name>
<dbReference type="EMBL" id="JABAHT010000026">
    <property type="protein sequence ID" value="KAF4669283.1"/>
    <property type="molecule type" value="Genomic_DNA"/>
</dbReference>